<name>A0A6G4A673_9BACL</name>
<dbReference type="AlphaFoldDB" id="A0A6G4A673"/>
<dbReference type="SUPFAM" id="SSF141868">
    <property type="entry name" value="EAL domain-like"/>
    <property type="match status" value="1"/>
</dbReference>
<evidence type="ECO:0000259" key="1">
    <source>
        <dbReference type="PROSITE" id="PS50883"/>
    </source>
</evidence>
<dbReference type="Pfam" id="PF00563">
    <property type="entry name" value="EAL"/>
    <property type="match status" value="1"/>
</dbReference>
<dbReference type="InterPro" id="IPR035919">
    <property type="entry name" value="EAL_sf"/>
</dbReference>
<gene>
    <name evidence="2" type="ORF">GK047_28275</name>
</gene>
<dbReference type="RefSeq" id="WP_163954014.1">
    <property type="nucleotide sequence ID" value="NZ_JAAIKC010000025.1"/>
</dbReference>
<evidence type="ECO:0000313" key="2">
    <source>
        <dbReference type="EMBL" id="NEW09820.1"/>
    </source>
</evidence>
<protein>
    <submittedName>
        <fullName evidence="2">EAL domain-containing protein</fullName>
    </submittedName>
</protein>
<feature type="domain" description="EAL" evidence="1">
    <location>
        <begin position="1"/>
        <end position="73"/>
    </location>
</feature>
<organism evidence="2">
    <name type="scientific">Paenibacillus sp. SYP-B3998</name>
    <dbReference type="NCBI Taxonomy" id="2678564"/>
    <lineage>
        <taxon>Bacteria</taxon>
        <taxon>Bacillati</taxon>
        <taxon>Bacillota</taxon>
        <taxon>Bacilli</taxon>
        <taxon>Bacillales</taxon>
        <taxon>Paenibacillaceae</taxon>
        <taxon>Paenibacillus</taxon>
    </lineage>
</organism>
<reference evidence="2" key="1">
    <citation type="submission" date="2020-02" db="EMBL/GenBank/DDBJ databases">
        <authorList>
            <person name="Shen X.-R."/>
            <person name="Zhang Y.-X."/>
        </authorList>
    </citation>
    <scope>NUCLEOTIDE SEQUENCE</scope>
    <source>
        <strain evidence="2">SYP-B3998</strain>
    </source>
</reference>
<proteinExistence type="predicted"/>
<dbReference type="InterPro" id="IPR001633">
    <property type="entry name" value="EAL_dom"/>
</dbReference>
<dbReference type="Gene3D" id="3.20.20.450">
    <property type="entry name" value="EAL domain"/>
    <property type="match status" value="1"/>
</dbReference>
<sequence>MKWLEAGIDPTFLEFEFTESSIMHDMDKTIAILEKLCHKGISISIDDFGIAYELEHSNLPTFRMNENKPVMCS</sequence>
<accession>A0A6G4A673</accession>
<dbReference type="EMBL" id="JAAIKC010000025">
    <property type="protein sequence ID" value="NEW09820.1"/>
    <property type="molecule type" value="Genomic_DNA"/>
</dbReference>
<comment type="caution">
    <text evidence="2">The sequence shown here is derived from an EMBL/GenBank/DDBJ whole genome shotgun (WGS) entry which is preliminary data.</text>
</comment>
<dbReference type="PROSITE" id="PS50883">
    <property type="entry name" value="EAL"/>
    <property type="match status" value="1"/>
</dbReference>